<keyword evidence="2" id="KW-1185">Reference proteome</keyword>
<dbReference type="EMBL" id="BA000040">
    <property type="protein sequence ID" value="BAC53266.1"/>
    <property type="molecule type" value="Genomic_DNA"/>
</dbReference>
<proteinExistence type="predicted"/>
<dbReference type="EnsemblBacteria" id="BAC53266">
    <property type="protein sequence ID" value="BAC53266"/>
    <property type="gene ID" value="BAC53266"/>
</dbReference>
<sequence>MQRIALQLKKHKDTTALRRSIFAYEFWRSLADPEPVLHAHLADAPLSIVEVIARWYTFDRTGAREAVERWSRGVGTVRSITDEMQARRPKGFYGRTGLAFEREYAAAAEPGIVEAVRLVIGRPVSVVAKGLKSPGGVSVDFVLATKDGEPTSIAVLIVGPYTNAKNYITKSADWVGRAYGLAWLYDVVVLAVPSETAVADFDAKNSAMRREIAELKTSDRKAPQVLVASLFVDPFSEEDHGALARLSP</sequence>
<dbReference type="OrthoDB" id="8262493at2"/>
<accession>Q89BZ7</accession>
<reference evidence="2" key="1">
    <citation type="journal article" date="2002" name="DNA Res.">
        <title>Complete genomic sequence of nitrogen-fixing symbiotic bacterium Bradyrhizobium japonicum USDA110.</title>
        <authorList>
            <person name="Kaneko T."/>
            <person name="Nakamura Y."/>
            <person name="Sato S."/>
            <person name="Minamisawa K."/>
            <person name="Uchiumi T."/>
            <person name="Sasamoto S."/>
            <person name="Watanabe A."/>
            <person name="Idesawa K."/>
            <person name="Iriguchi M."/>
            <person name="Kawashima K."/>
            <person name="Kohara M."/>
            <person name="Matsumoto M."/>
            <person name="Shimpo S."/>
            <person name="Tsuruoka H."/>
            <person name="Wada T."/>
            <person name="Yamada M."/>
            <person name="Tabata S."/>
        </authorList>
    </citation>
    <scope>NUCLEOTIDE SEQUENCE [LARGE SCALE GENOMIC DNA]</scope>
    <source>
        <strain evidence="2">JCM 10833 / BCRC 13528 / IAM 13628 / NBRC 14792 / USDA 110</strain>
    </source>
</reference>
<dbReference type="HOGENOM" id="CLU_1118474_0_0_5"/>
<dbReference type="InParanoid" id="Q89BZ7"/>
<evidence type="ECO:0000313" key="2">
    <source>
        <dbReference type="Proteomes" id="UP000002526"/>
    </source>
</evidence>
<evidence type="ECO:0000313" key="1">
    <source>
        <dbReference type="EMBL" id="BAC53266.1"/>
    </source>
</evidence>
<organism evidence="1 2">
    <name type="scientific">Bradyrhizobium diazoefficiens (strain JCM 10833 / BCRC 13528 / IAM 13628 / NBRC 14792 / USDA 110)</name>
    <dbReference type="NCBI Taxonomy" id="224911"/>
    <lineage>
        <taxon>Bacteria</taxon>
        <taxon>Pseudomonadati</taxon>
        <taxon>Pseudomonadota</taxon>
        <taxon>Alphaproteobacteria</taxon>
        <taxon>Hyphomicrobiales</taxon>
        <taxon>Nitrobacteraceae</taxon>
        <taxon>Bradyrhizobium</taxon>
    </lineage>
</organism>
<dbReference type="Proteomes" id="UP000002526">
    <property type="component" value="Chromosome"/>
</dbReference>
<dbReference type="GeneID" id="46494932"/>
<protein>
    <submittedName>
        <fullName evidence="1">Bll8001 protein</fullName>
    </submittedName>
</protein>
<dbReference type="KEGG" id="bja:bll8001"/>
<dbReference type="AlphaFoldDB" id="Q89BZ7"/>
<dbReference type="RefSeq" id="WP_011090724.1">
    <property type="nucleotide sequence ID" value="NC_004463.1"/>
</dbReference>
<dbReference type="STRING" id="224911.AAV28_37725"/>
<gene>
    <name evidence="1" type="ordered locus">bll8001</name>
</gene>
<name>Q89BZ7_BRADU</name>